<dbReference type="GO" id="GO:0046872">
    <property type="term" value="F:metal ion binding"/>
    <property type="evidence" value="ECO:0007669"/>
    <property type="project" value="UniProtKB-KW"/>
</dbReference>
<feature type="binding site" evidence="4">
    <location>
        <position position="301"/>
    </location>
    <ligand>
        <name>substrate</name>
    </ligand>
</feature>
<evidence type="ECO:0000256" key="2">
    <source>
        <dbReference type="ARBA" id="ARBA00022801"/>
    </source>
</evidence>
<dbReference type="Pfam" id="PF01979">
    <property type="entry name" value="Amidohydro_1"/>
    <property type="match status" value="1"/>
</dbReference>
<dbReference type="AlphaFoldDB" id="C1DW46"/>
<dbReference type="SUPFAM" id="SSF51338">
    <property type="entry name" value="Composite domain of metallo-dependent hydrolases"/>
    <property type="match status" value="1"/>
</dbReference>
<evidence type="ECO:0000256" key="3">
    <source>
        <dbReference type="ARBA" id="ARBA00022833"/>
    </source>
</evidence>
<evidence type="ECO:0000256" key="1">
    <source>
        <dbReference type="ARBA" id="ARBA00022723"/>
    </source>
</evidence>
<dbReference type="InterPro" id="IPR006680">
    <property type="entry name" value="Amidohydro-rel"/>
</dbReference>
<dbReference type="EC" id="3.5.4.28" evidence="4"/>
<feature type="binding site" evidence="4">
    <location>
        <position position="213"/>
    </location>
    <ligand>
        <name>Zn(2+)</name>
        <dbReference type="ChEBI" id="CHEBI:29105"/>
    </ligand>
</feature>
<dbReference type="Gene3D" id="2.30.40.10">
    <property type="entry name" value="Urease, subunit C, domain 1"/>
    <property type="match status" value="1"/>
</dbReference>
<feature type="binding site" evidence="4">
    <location>
        <position position="93"/>
    </location>
    <ligand>
        <name>substrate</name>
    </ligand>
</feature>
<protein>
    <recommendedName>
        <fullName evidence="4">5-methylthioadenosine/S-adenosylhomocysteine deaminase</fullName>
        <shortName evidence="4">MTA/SAH deaminase</shortName>
        <ecNumber evidence="4">3.5.4.28</ecNumber>
        <ecNumber evidence="4">3.5.4.31</ecNumber>
    </recommendedName>
</protein>
<feature type="binding site" evidence="4">
    <location>
        <position position="216"/>
    </location>
    <ligand>
        <name>substrate</name>
    </ligand>
</feature>
<dbReference type="Gene3D" id="3.20.20.140">
    <property type="entry name" value="Metal-dependent hydrolases"/>
    <property type="match status" value="1"/>
</dbReference>
<gene>
    <name evidence="4" type="primary">mtaD</name>
    <name evidence="6" type="ordered locus">SULAZ_1366</name>
</gene>
<dbReference type="FunFam" id="3.20.20.140:FF:000014">
    <property type="entry name" value="5-methylthioadenosine/S-adenosylhomocysteine deaminase"/>
    <property type="match status" value="1"/>
</dbReference>
<evidence type="ECO:0000313" key="6">
    <source>
        <dbReference type="EMBL" id="ACN99474.1"/>
    </source>
</evidence>
<dbReference type="eggNOG" id="COG0402">
    <property type="taxonomic scope" value="Bacteria"/>
</dbReference>
<comment type="catalytic activity">
    <reaction evidence="4">
        <text>S-methyl-5'-thioadenosine + H2O + H(+) = S-methyl-5'-thioinosine + NH4(+)</text>
        <dbReference type="Rhea" id="RHEA:25025"/>
        <dbReference type="ChEBI" id="CHEBI:15377"/>
        <dbReference type="ChEBI" id="CHEBI:15378"/>
        <dbReference type="ChEBI" id="CHEBI:17509"/>
        <dbReference type="ChEBI" id="CHEBI:28938"/>
        <dbReference type="ChEBI" id="CHEBI:48595"/>
        <dbReference type="EC" id="3.5.4.31"/>
    </reaction>
</comment>
<evidence type="ECO:0000259" key="5">
    <source>
        <dbReference type="Pfam" id="PF01979"/>
    </source>
</evidence>
<dbReference type="EMBL" id="CP001229">
    <property type="protein sequence ID" value="ACN99474.1"/>
    <property type="molecule type" value="Genomic_DNA"/>
</dbReference>
<dbReference type="OrthoDB" id="9807210at2"/>
<keyword evidence="2 4" id="KW-0378">Hydrolase</keyword>
<dbReference type="RefSeq" id="WP_012674788.1">
    <property type="nucleotide sequence ID" value="NC_012438.1"/>
</dbReference>
<dbReference type="STRING" id="204536.SULAZ_1366"/>
<dbReference type="InterPro" id="IPR023512">
    <property type="entry name" value="Deaminase_MtaD/DadD"/>
</dbReference>
<dbReference type="PANTHER" id="PTHR43794:SF11">
    <property type="entry name" value="AMIDOHYDROLASE-RELATED DOMAIN-CONTAINING PROTEIN"/>
    <property type="match status" value="1"/>
</dbReference>
<reference evidence="6 7" key="1">
    <citation type="journal article" date="2009" name="J. Bacteriol.">
        <title>Complete and draft genome sequences of six members of the Aquificales.</title>
        <authorList>
            <person name="Reysenbach A.L."/>
            <person name="Hamamura N."/>
            <person name="Podar M."/>
            <person name="Griffiths E."/>
            <person name="Ferreira S."/>
            <person name="Hochstein R."/>
            <person name="Heidelberg J."/>
            <person name="Johnson J."/>
            <person name="Mead D."/>
            <person name="Pohorille A."/>
            <person name="Sarmiento M."/>
            <person name="Schweighofer K."/>
            <person name="Seshadri R."/>
            <person name="Voytek M.A."/>
        </authorList>
    </citation>
    <scope>NUCLEOTIDE SEQUENCE [LARGE SCALE GENOMIC DNA]</scope>
    <source>
        <strain evidence="7">Az-Fu1 / DSM 15241 / OCM 825</strain>
    </source>
</reference>
<dbReference type="InterPro" id="IPR011059">
    <property type="entry name" value="Metal-dep_hydrolase_composite"/>
</dbReference>
<dbReference type="HAMAP" id="MF_01281">
    <property type="entry name" value="MTA_SAH_deamin"/>
    <property type="match status" value="1"/>
</dbReference>
<sequence>MFDLVLKNGYILTMDENFTEYKNGYVAIKDGKIVEVGEGKSEFEAKEVIDLNSNVVIPGLINTHTHAAMTLLRGYGSDNPLKVWLEQYIWPVEGKYVSYEFVKDGTDLACYEMIRNGITCFVDMYFYEDAVAQSVKEAGMKAVLTTGILDFPTPAAKTPEEGIQKTKDFILTYRQDKNIFPAIGPHAPYTCSPNTLVKAMEVAIEYNVLYHIHVSETQHEVQEIKNRYGNTPVKHLDSIGVLNERVLAAHMVHPTEEEIELLSEKNVKIAHCPESNLKLASGIAPIPKMLEKGVVVSLGTDGTASNDDLDLIGEASTAAKLHKGYNLNPTVLPARQVLAMITRQGAKAVMMEDKIGSIEVGKDADIVVIDVNQPHLQPLFDPYTQIVYSAKGLDVDTVIINGKVVMKNKVVQTVEKDKVLYIAKKWREKILNG</sequence>
<name>C1DW46_SULAA</name>
<evidence type="ECO:0000313" key="7">
    <source>
        <dbReference type="Proteomes" id="UP000001369"/>
    </source>
</evidence>
<dbReference type="HOGENOM" id="CLU_012358_2_1_0"/>
<dbReference type="GO" id="GO:0090614">
    <property type="term" value="F:5'-methylthioadenosine deaminase activity"/>
    <property type="evidence" value="ECO:0007669"/>
    <property type="project" value="UniProtKB-UniRule"/>
</dbReference>
<keyword evidence="1 4" id="KW-0479">Metal-binding</keyword>
<dbReference type="CDD" id="cd01298">
    <property type="entry name" value="ATZ_TRZ_like"/>
    <property type="match status" value="1"/>
</dbReference>
<feature type="binding site" evidence="4">
    <location>
        <position position="301"/>
    </location>
    <ligand>
        <name>Zn(2+)</name>
        <dbReference type="ChEBI" id="CHEBI:29105"/>
    </ligand>
</feature>
<organism evidence="6 7">
    <name type="scientific">Sulfurihydrogenibium azorense (strain DSM 15241 / OCM 825 / Az-Fu1)</name>
    <dbReference type="NCBI Taxonomy" id="204536"/>
    <lineage>
        <taxon>Bacteria</taxon>
        <taxon>Pseudomonadati</taxon>
        <taxon>Aquificota</taxon>
        <taxon>Aquificia</taxon>
        <taxon>Aquificales</taxon>
        <taxon>Hydrogenothermaceae</taxon>
        <taxon>Sulfurihydrogenibium</taxon>
    </lineage>
</organism>
<proteinExistence type="inferred from homology"/>
<dbReference type="KEGG" id="saf:SULAZ_1366"/>
<feature type="domain" description="Amidohydrolase-related" evidence="5">
    <location>
        <begin position="55"/>
        <end position="405"/>
    </location>
</feature>
<keyword evidence="3 4" id="KW-0862">Zinc</keyword>
<dbReference type="SUPFAM" id="SSF51556">
    <property type="entry name" value="Metallo-dependent hydrolases"/>
    <property type="match status" value="1"/>
</dbReference>
<dbReference type="GO" id="GO:0050270">
    <property type="term" value="F:S-adenosylhomocysteine deaminase activity"/>
    <property type="evidence" value="ECO:0007669"/>
    <property type="project" value="UniProtKB-UniRule"/>
</dbReference>
<comment type="catalytic activity">
    <reaction evidence="4">
        <text>S-adenosyl-L-homocysteine + H2O + H(+) = S-inosyl-L-homocysteine + NH4(+)</text>
        <dbReference type="Rhea" id="RHEA:20716"/>
        <dbReference type="ChEBI" id="CHEBI:15377"/>
        <dbReference type="ChEBI" id="CHEBI:15378"/>
        <dbReference type="ChEBI" id="CHEBI:28938"/>
        <dbReference type="ChEBI" id="CHEBI:57856"/>
        <dbReference type="ChEBI" id="CHEBI:57985"/>
        <dbReference type="EC" id="3.5.4.28"/>
    </reaction>
</comment>
<dbReference type="InterPro" id="IPR050287">
    <property type="entry name" value="MTA/SAH_deaminase"/>
</dbReference>
<comment type="caution">
    <text evidence="4">Lacks conserved residue(s) required for the propagation of feature annotation.</text>
</comment>
<feature type="binding site" evidence="4">
    <location>
        <position position="186"/>
    </location>
    <ligand>
        <name>substrate</name>
    </ligand>
</feature>
<accession>C1DW46</accession>
<dbReference type="EC" id="3.5.4.31" evidence="4"/>
<comment type="similarity">
    <text evidence="4">Belongs to the metallo-dependent hydrolases superfamily. MTA/SAH deaminase family.</text>
</comment>
<feature type="binding site" evidence="4">
    <location>
        <position position="66"/>
    </location>
    <ligand>
        <name>Zn(2+)</name>
        <dbReference type="ChEBI" id="CHEBI:29105"/>
    </ligand>
</feature>
<dbReference type="PANTHER" id="PTHR43794">
    <property type="entry name" value="AMINOHYDROLASE SSNA-RELATED"/>
    <property type="match status" value="1"/>
</dbReference>
<feature type="binding site" evidence="4">
    <location>
        <position position="64"/>
    </location>
    <ligand>
        <name>Zn(2+)</name>
        <dbReference type="ChEBI" id="CHEBI:29105"/>
    </ligand>
</feature>
<comment type="cofactor">
    <cofactor evidence="4">
        <name>Zn(2+)</name>
        <dbReference type="ChEBI" id="CHEBI:29105"/>
    </cofactor>
    <text evidence="4">Binds 1 zinc ion per subunit.</text>
</comment>
<comment type="function">
    <text evidence="4">Catalyzes the deamination of 5-methylthioadenosine and S-adenosyl-L-homocysteine into 5-methylthioinosine and S-inosyl-L-homocysteine, respectively. Is also able to deaminate adenosine.</text>
</comment>
<evidence type="ECO:0000256" key="4">
    <source>
        <dbReference type="HAMAP-Rule" id="MF_01281"/>
    </source>
</evidence>
<keyword evidence="7" id="KW-1185">Reference proteome</keyword>
<dbReference type="InterPro" id="IPR032466">
    <property type="entry name" value="Metal_Hydrolase"/>
</dbReference>
<dbReference type="Proteomes" id="UP000001369">
    <property type="component" value="Chromosome"/>
</dbReference>